<protein>
    <submittedName>
        <fullName evidence="1">Transducin family protein/WD-40 repeat protein, putative</fullName>
    </submittedName>
</protein>
<evidence type="ECO:0000313" key="1">
    <source>
        <dbReference type="EMBL" id="AES60699.1"/>
    </source>
</evidence>
<evidence type="ECO:0000313" key="2">
    <source>
        <dbReference type="EnsemblPlants" id="AES60699"/>
    </source>
</evidence>
<dbReference type="HOGENOM" id="CLU_2907422_0_0_1"/>
<name>G7IA82_MEDTR</name>
<sequence>MDDGEDILSVCRPNTILLFNKEIKDERFIEDARFIIRSCFGGLEHAFIVNGNEDSQVWIFIH</sequence>
<dbReference type="Proteomes" id="UP000002051">
    <property type="component" value="Unassembled WGS sequence"/>
</dbReference>
<evidence type="ECO:0000313" key="3">
    <source>
        <dbReference type="Proteomes" id="UP000002051"/>
    </source>
</evidence>
<accession>G7IA82</accession>
<dbReference type="AlphaFoldDB" id="G7IA82"/>
<proteinExistence type="predicted"/>
<reference evidence="1 3" key="1">
    <citation type="journal article" date="2011" name="Nature">
        <title>The Medicago genome provides insight into the evolution of rhizobial symbioses.</title>
        <authorList>
            <person name="Young N.D."/>
            <person name="Debelle F."/>
            <person name="Oldroyd G.E."/>
            <person name="Geurts R."/>
            <person name="Cannon S.B."/>
            <person name="Udvardi M.K."/>
            <person name="Benedito V.A."/>
            <person name="Mayer K.F."/>
            <person name="Gouzy J."/>
            <person name="Schoof H."/>
            <person name="Van de Peer Y."/>
            <person name="Proost S."/>
            <person name="Cook D.R."/>
            <person name="Meyers B.C."/>
            <person name="Spannagl M."/>
            <person name="Cheung F."/>
            <person name="De Mita S."/>
            <person name="Krishnakumar V."/>
            <person name="Gundlach H."/>
            <person name="Zhou S."/>
            <person name="Mudge J."/>
            <person name="Bharti A.K."/>
            <person name="Murray J.D."/>
            <person name="Naoumkina M.A."/>
            <person name="Rosen B."/>
            <person name="Silverstein K.A."/>
            <person name="Tang H."/>
            <person name="Rombauts S."/>
            <person name="Zhao P.X."/>
            <person name="Zhou P."/>
            <person name="Barbe V."/>
            <person name="Bardou P."/>
            <person name="Bechner M."/>
            <person name="Bellec A."/>
            <person name="Berger A."/>
            <person name="Berges H."/>
            <person name="Bidwell S."/>
            <person name="Bisseling T."/>
            <person name="Choisne N."/>
            <person name="Couloux A."/>
            <person name="Denny R."/>
            <person name="Deshpande S."/>
            <person name="Dai X."/>
            <person name="Doyle J.J."/>
            <person name="Dudez A.M."/>
            <person name="Farmer A.D."/>
            <person name="Fouteau S."/>
            <person name="Franken C."/>
            <person name="Gibelin C."/>
            <person name="Gish J."/>
            <person name="Goldstein S."/>
            <person name="Gonzalez A.J."/>
            <person name="Green P.J."/>
            <person name="Hallab A."/>
            <person name="Hartog M."/>
            <person name="Hua A."/>
            <person name="Humphray S.J."/>
            <person name="Jeong D.H."/>
            <person name="Jing Y."/>
            <person name="Jocker A."/>
            <person name="Kenton S.M."/>
            <person name="Kim D.J."/>
            <person name="Klee K."/>
            <person name="Lai H."/>
            <person name="Lang C."/>
            <person name="Lin S."/>
            <person name="Macmil S.L."/>
            <person name="Magdelenat G."/>
            <person name="Matthews L."/>
            <person name="McCorrison J."/>
            <person name="Monaghan E.L."/>
            <person name="Mun J.H."/>
            <person name="Najar F.Z."/>
            <person name="Nicholson C."/>
            <person name="Noirot C."/>
            <person name="O'Bleness M."/>
            <person name="Paule C.R."/>
            <person name="Poulain J."/>
            <person name="Prion F."/>
            <person name="Qin B."/>
            <person name="Qu C."/>
            <person name="Retzel E.F."/>
            <person name="Riddle C."/>
            <person name="Sallet E."/>
            <person name="Samain S."/>
            <person name="Samson N."/>
            <person name="Sanders I."/>
            <person name="Saurat O."/>
            <person name="Scarpelli C."/>
            <person name="Schiex T."/>
            <person name="Segurens B."/>
            <person name="Severin A.J."/>
            <person name="Sherrier D.J."/>
            <person name="Shi R."/>
            <person name="Sims S."/>
            <person name="Singer S.R."/>
            <person name="Sinharoy S."/>
            <person name="Sterck L."/>
            <person name="Viollet A."/>
            <person name="Wang B.B."/>
            <person name="Wang K."/>
            <person name="Wang M."/>
            <person name="Wang X."/>
            <person name="Warfsmann J."/>
            <person name="Weissenbach J."/>
            <person name="White D.D."/>
            <person name="White J.D."/>
            <person name="Wiley G.B."/>
            <person name="Wincker P."/>
            <person name="Xing Y."/>
            <person name="Yang L."/>
            <person name="Yao Z."/>
            <person name="Ying F."/>
            <person name="Zhai J."/>
            <person name="Zhou L."/>
            <person name="Zuber A."/>
            <person name="Denarie J."/>
            <person name="Dixon R.A."/>
            <person name="May G.D."/>
            <person name="Schwartz D.C."/>
            <person name="Rogers J."/>
            <person name="Quetier F."/>
            <person name="Town C.D."/>
            <person name="Roe B.A."/>
        </authorList>
    </citation>
    <scope>NUCLEOTIDE SEQUENCE [LARGE SCALE GENOMIC DNA]</scope>
    <source>
        <strain evidence="1">A17</strain>
        <strain evidence="2 3">cv. Jemalong A17</strain>
    </source>
</reference>
<reference evidence="1 3" key="2">
    <citation type="journal article" date="2014" name="BMC Genomics">
        <title>An improved genome release (version Mt4.0) for the model legume Medicago truncatula.</title>
        <authorList>
            <person name="Tang H."/>
            <person name="Krishnakumar V."/>
            <person name="Bidwell S."/>
            <person name="Rosen B."/>
            <person name="Chan A."/>
            <person name="Zhou S."/>
            <person name="Gentzbittel L."/>
            <person name="Childs K.L."/>
            <person name="Yandell M."/>
            <person name="Gundlach H."/>
            <person name="Mayer K.F."/>
            <person name="Schwartz D.C."/>
            <person name="Town C.D."/>
        </authorList>
    </citation>
    <scope>GENOME REANNOTATION</scope>
    <source>
        <strain evidence="2 3">cv. Jemalong A17</strain>
    </source>
</reference>
<gene>
    <name evidence="1" type="ordered locus">MTR_1g063790</name>
</gene>
<dbReference type="EMBL" id="CM001217">
    <property type="protein sequence ID" value="AES60699.1"/>
    <property type="molecule type" value="Genomic_DNA"/>
</dbReference>
<keyword evidence="3" id="KW-1185">Reference proteome</keyword>
<dbReference type="EnsemblPlants" id="AES60699">
    <property type="protein sequence ID" value="AES60699"/>
    <property type="gene ID" value="MTR_1g063790"/>
</dbReference>
<organism evidence="1 3">
    <name type="scientific">Medicago truncatula</name>
    <name type="common">Barrel medic</name>
    <name type="synonym">Medicago tribuloides</name>
    <dbReference type="NCBI Taxonomy" id="3880"/>
    <lineage>
        <taxon>Eukaryota</taxon>
        <taxon>Viridiplantae</taxon>
        <taxon>Streptophyta</taxon>
        <taxon>Embryophyta</taxon>
        <taxon>Tracheophyta</taxon>
        <taxon>Spermatophyta</taxon>
        <taxon>Magnoliopsida</taxon>
        <taxon>eudicotyledons</taxon>
        <taxon>Gunneridae</taxon>
        <taxon>Pentapetalae</taxon>
        <taxon>rosids</taxon>
        <taxon>fabids</taxon>
        <taxon>Fabales</taxon>
        <taxon>Fabaceae</taxon>
        <taxon>Papilionoideae</taxon>
        <taxon>50 kb inversion clade</taxon>
        <taxon>NPAAA clade</taxon>
        <taxon>Hologalegina</taxon>
        <taxon>IRL clade</taxon>
        <taxon>Trifolieae</taxon>
        <taxon>Medicago</taxon>
    </lineage>
</organism>
<dbReference type="STRING" id="3880.G7IA82"/>
<reference evidence="2" key="3">
    <citation type="submission" date="2015-04" db="UniProtKB">
        <authorList>
            <consortium name="EnsemblPlants"/>
        </authorList>
    </citation>
    <scope>IDENTIFICATION</scope>
    <source>
        <strain evidence="2">cv. Jemalong A17</strain>
    </source>
</reference>
<dbReference type="PaxDb" id="3880-AES60699"/>